<dbReference type="EMBL" id="BMMX01000082">
    <property type="protein sequence ID" value="GGL20770.1"/>
    <property type="molecule type" value="Genomic_DNA"/>
</dbReference>
<keyword evidence="1" id="KW-0732">Signal</keyword>
<gene>
    <name evidence="2" type="ORF">GCM10012284_64310</name>
</gene>
<evidence type="ECO:0000313" key="3">
    <source>
        <dbReference type="Proteomes" id="UP000656042"/>
    </source>
</evidence>
<dbReference type="Proteomes" id="UP000656042">
    <property type="component" value="Unassembled WGS sequence"/>
</dbReference>
<reference evidence="2" key="2">
    <citation type="submission" date="2020-09" db="EMBL/GenBank/DDBJ databases">
        <authorList>
            <person name="Sun Q."/>
            <person name="Zhou Y."/>
        </authorList>
    </citation>
    <scope>NUCLEOTIDE SEQUENCE</scope>
    <source>
        <strain evidence="2">CGMCC 4.7299</strain>
    </source>
</reference>
<evidence type="ECO:0000313" key="2">
    <source>
        <dbReference type="EMBL" id="GGL20770.1"/>
    </source>
</evidence>
<proteinExistence type="predicted"/>
<dbReference type="RefSeq" id="WP_189083116.1">
    <property type="nucleotide sequence ID" value="NZ_BMMX01000082.1"/>
</dbReference>
<accession>A0A8J3FS07</accession>
<evidence type="ECO:0000256" key="1">
    <source>
        <dbReference type="SAM" id="SignalP"/>
    </source>
</evidence>
<reference evidence="2" key="1">
    <citation type="journal article" date="2014" name="Int. J. Syst. Evol. Microbiol.">
        <title>Complete genome sequence of Corynebacterium casei LMG S-19264T (=DSM 44701T), isolated from a smear-ripened cheese.</title>
        <authorList>
            <consortium name="US DOE Joint Genome Institute (JGI-PGF)"/>
            <person name="Walter F."/>
            <person name="Albersmeier A."/>
            <person name="Kalinowski J."/>
            <person name="Ruckert C."/>
        </authorList>
    </citation>
    <scope>NUCLEOTIDE SEQUENCE</scope>
    <source>
        <strain evidence="2">CGMCC 4.7299</strain>
    </source>
</reference>
<organism evidence="2 3">
    <name type="scientific">Mangrovihabitans endophyticus</name>
    <dbReference type="NCBI Taxonomy" id="1751298"/>
    <lineage>
        <taxon>Bacteria</taxon>
        <taxon>Bacillati</taxon>
        <taxon>Actinomycetota</taxon>
        <taxon>Actinomycetes</taxon>
        <taxon>Micromonosporales</taxon>
        <taxon>Micromonosporaceae</taxon>
        <taxon>Mangrovihabitans</taxon>
    </lineage>
</organism>
<keyword evidence="3" id="KW-1185">Reference proteome</keyword>
<comment type="caution">
    <text evidence="2">The sequence shown here is derived from an EMBL/GenBank/DDBJ whole genome shotgun (WGS) entry which is preliminary data.</text>
</comment>
<sequence>MIALVALASTFALAPGAPAAAYGPGADSSPGVVAHRSGFASWDLIIDRPTTQHLAAFARKWDKSIGPAGQLAAGLACSRWRHPAVIALCVAVITLADTYPADRLQQADQKRGCLRISLGLRLPAVAPYDDGRYCGGSRT</sequence>
<dbReference type="AlphaFoldDB" id="A0A8J3FS07"/>
<name>A0A8J3FS07_9ACTN</name>
<feature type="signal peptide" evidence="1">
    <location>
        <begin position="1"/>
        <end position="19"/>
    </location>
</feature>
<protein>
    <submittedName>
        <fullName evidence="2">Uncharacterized protein</fullName>
    </submittedName>
</protein>
<feature type="chain" id="PRO_5035195914" evidence="1">
    <location>
        <begin position="20"/>
        <end position="139"/>
    </location>
</feature>